<evidence type="ECO:0008006" key="3">
    <source>
        <dbReference type="Google" id="ProtNLM"/>
    </source>
</evidence>
<dbReference type="AlphaFoldDB" id="A0A1M7A8M0"/>
<dbReference type="EMBL" id="FRBN01000012">
    <property type="protein sequence ID" value="SHL38968.1"/>
    <property type="molecule type" value="Genomic_DNA"/>
</dbReference>
<accession>A0A1M7A8M0</accession>
<dbReference type="OrthoDB" id="7745627at2"/>
<evidence type="ECO:0000313" key="2">
    <source>
        <dbReference type="Proteomes" id="UP000184191"/>
    </source>
</evidence>
<evidence type="ECO:0000313" key="1">
    <source>
        <dbReference type="EMBL" id="SHL38968.1"/>
    </source>
</evidence>
<keyword evidence="2" id="KW-1185">Reference proteome</keyword>
<organism evidence="1 2">
    <name type="scientific">Roseovarius marisflavi</name>
    <dbReference type="NCBI Taxonomy" id="1054996"/>
    <lineage>
        <taxon>Bacteria</taxon>
        <taxon>Pseudomonadati</taxon>
        <taxon>Pseudomonadota</taxon>
        <taxon>Alphaproteobacteria</taxon>
        <taxon>Rhodobacterales</taxon>
        <taxon>Roseobacteraceae</taxon>
        <taxon>Roseovarius</taxon>
    </lineage>
</organism>
<name>A0A1M7A8M0_9RHOB</name>
<proteinExistence type="predicted"/>
<dbReference type="RefSeq" id="WP_073198340.1">
    <property type="nucleotide sequence ID" value="NZ_FRBN01000012.1"/>
</dbReference>
<gene>
    <name evidence="1" type="ORF">SAMN05444414_112111</name>
</gene>
<reference evidence="2" key="1">
    <citation type="submission" date="2016-11" db="EMBL/GenBank/DDBJ databases">
        <authorList>
            <person name="Varghese N."/>
            <person name="Submissions S."/>
        </authorList>
    </citation>
    <scope>NUCLEOTIDE SEQUENCE [LARGE SCALE GENOMIC DNA]</scope>
    <source>
        <strain evidence="2">DSM 29327</strain>
    </source>
</reference>
<dbReference type="Proteomes" id="UP000184191">
    <property type="component" value="Unassembled WGS sequence"/>
</dbReference>
<protein>
    <recommendedName>
        <fullName evidence="3">DUF2946 domain-containing protein</fullName>
    </recommendedName>
</protein>
<sequence>MRRTLSQIRSAFRGLAAILIACLLALRVAALPMVMAGGAPASGMMAICTGAEIIYIPIGSQSLPLEGTADDGEAQHDPCPTFGITAALLTPDQPITPPTRVATTTRIAPMASLWANADGQGPYRSRAPPRLRS</sequence>